<dbReference type="PANTHER" id="PTHR34653">
    <property type="match status" value="1"/>
</dbReference>
<keyword evidence="6" id="KW-0969">Cilium</keyword>
<comment type="caution">
    <text evidence="6">The sequence shown here is derived from an EMBL/GenBank/DDBJ whole genome shotgun (WGS) entry which is preliminary data.</text>
</comment>
<dbReference type="RefSeq" id="WP_132014775.1">
    <property type="nucleotide sequence ID" value="NZ_SLUN01000015.1"/>
</dbReference>
<comment type="similarity">
    <text evidence="2 4">Belongs to the FliE family.</text>
</comment>
<evidence type="ECO:0000313" key="6">
    <source>
        <dbReference type="EMBL" id="TCL66538.1"/>
    </source>
</evidence>
<dbReference type="Pfam" id="PF02049">
    <property type="entry name" value="FliE"/>
    <property type="match status" value="1"/>
</dbReference>
<dbReference type="PRINTS" id="PR01006">
    <property type="entry name" value="FLGHOOKFLIE"/>
</dbReference>
<evidence type="ECO:0000256" key="4">
    <source>
        <dbReference type="HAMAP-Rule" id="MF_00724"/>
    </source>
</evidence>
<dbReference type="OrthoDB" id="9812413at2"/>
<dbReference type="InterPro" id="IPR001624">
    <property type="entry name" value="FliE"/>
</dbReference>
<organism evidence="6 7">
    <name type="scientific">Hydrogenispora ethanolica</name>
    <dbReference type="NCBI Taxonomy" id="1082276"/>
    <lineage>
        <taxon>Bacteria</taxon>
        <taxon>Bacillati</taxon>
        <taxon>Bacillota</taxon>
        <taxon>Hydrogenispora</taxon>
    </lineage>
</organism>
<dbReference type="PANTHER" id="PTHR34653:SF1">
    <property type="entry name" value="FLAGELLAR HOOK-BASAL BODY COMPLEX PROTEIN FLIE"/>
    <property type="match status" value="1"/>
</dbReference>
<keyword evidence="7" id="KW-1185">Reference proteome</keyword>
<protein>
    <recommendedName>
        <fullName evidence="4 5">Flagellar hook-basal body complex protein FliE</fullName>
    </recommendedName>
</protein>
<dbReference type="Proteomes" id="UP000295008">
    <property type="component" value="Unassembled WGS sequence"/>
</dbReference>
<keyword evidence="6" id="KW-0966">Cell projection</keyword>
<evidence type="ECO:0000256" key="1">
    <source>
        <dbReference type="ARBA" id="ARBA00004117"/>
    </source>
</evidence>
<gene>
    <name evidence="4" type="primary">fliE</name>
    <name evidence="6" type="ORF">EDC14_101581</name>
</gene>
<keyword evidence="6" id="KW-0282">Flagellum</keyword>
<dbReference type="GO" id="GO:0071973">
    <property type="term" value="P:bacterial-type flagellum-dependent cell motility"/>
    <property type="evidence" value="ECO:0007669"/>
    <property type="project" value="InterPro"/>
</dbReference>
<dbReference type="GO" id="GO:0003774">
    <property type="term" value="F:cytoskeletal motor activity"/>
    <property type="evidence" value="ECO:0007669"/>
    <property type="project" value="InterPro"/>
</dbReference>
<proteinExistence type="inferred from homology"/>
<comment type="subcellular location">
    <subcellularLocation>
        <location evidence="1 4">Bacterial flagellum basal body</location>
    </subcellularLocation>
</comment>
<keyword evidence="3 4" id="KW-0975">Bacterial flagellum</keyword>
<dbReference type="AlphaFoldDB" id="A0A4R1RK35"/>
<sequence length="104" mass="11278">MAALPVNLINPISLSPTESFLKKPLEPVGQPVESFGKILGDTLAEVNQLQLQSAKADEQLAAGTLDNVQDAMIIAEKASLSLQLTVQVRNKAVEAYQEIMRTQF</sequence>
<evidence type="ECO:0000256" key="2">
    <source>
        <dbReference type="ARBA" id="ARBA00009272"/>
    </source>
</evidence>
<dbReference type="HAMAP" id="MF_00724">
    <property type="entry name" value="FliE"/>
    <property type="match status" value="1"/>
</dbReference>
<name>A0A4R1RK35_HYDET</name>
<dbReference type="GO" id="GO:0005198">
    <property type="term" value="F:structural molecule activity"/>
    <property type="evidence" value="ECO:0007669"/>
    <property type="project" value="UniProtKB-UniRule"/>
</dbReference>
<reference evidence="6 7" key="1">
    <citation type="submission" date="2019-03" db="EMBL/GenBank/DDBJ databases">
        <title>Genomic Encyclopedia of Type Strains, Phase IV (KMG-IV): sequencing the most valuable type-strain genomes for metagenomic binning, comparative biology and taxonomic classification.</title>
        <authorList>
            <person name="Goeker M."/>
        </authorList>
    </citation>
    <scope>NUCLEOTIDE SEQUENCE [LARGE SCALE GENOMIC DNA]</scope>
    <source>
        <strain evidence="6 7">LX-B</strain>
    </source>
</reference>
<dbReference type="GO" id="GO:0009425">
    <property type="term" value="C:bacterial-type flagellum basal body"/>
    <property type="evidence" value="ECO:0007669"/>
    <property type="project" value="UniProtKB-SubCell"/>
</dbReference>
<accession>A0A4R1RK35</accession>
<evidence type="ECO:0000256" key="3">
    <source>
        <dbReference type="ARBA" id="ARBA00023143"/>
    </source>
</evidence>
<evidence type="ECO:0000256" key="5">
    <source>
        <dbReference type="NCBIfam" id="TIGR00205"/>
    </source>
</evidence>
<dbReference type="EMBL" id="SLUN01000015">
    <property type="protein sequence ID" value="TCL66538.1"/>
    <property type="molecule type" value="Genomic_DNA"/>
</dbReference>
<evidence type="ECO:0000313" key="7">
    <source>
        <dbReference type="Proteomes" id="UP000295008"/>
    </source>
</evidence>
<dbReference type="NCBIfam" id="TIGR00205">
    <property type="entry name" value="fliE"/>
    <property type="match status" value="1"/>
</dbReference>